<keyword evidence="1" id="KW-0812">Transmembrane</keyword>
<organism evidence="2 3">
    <name type="scientific">Methyloceanibacter caenitepidi</name>
    <dbReference type="NCBI Taxonomy" id="1384459"/>
    <lineage>
        <taxon>Bacteria</taxon>
        <taxon>Pseudomonadati</taxon>
        <taxon>Pseudomonadota</taxon>
        <taxon>Alphaproteobacteria</taxon>
        <taxon>Hyphomicrobiales</taxon>
        <taxon>Hyphomicrobiaceae</taxon>
        <taxon>Methyloceanibacter</taxon>
    </lineage>
</organism>
<gene>
    <name evidence="2" type="ORF">GL4_3245</name>
</gene>
<dbReference type="AlphaFoldDB" id="A0A0A8K786"/>
<accession>A0A0A8K786</accession>
<name>A0A0A8K786_9HYPH</name>
<dbReference type="Proteomes" id="UP000031643">
    <property type="component" value="Chromosome"/>
</dbReference>
<reference evidence="2 3" key="1">
    <citation type="submission" date="2014-09" db="EMBL/GenBank/DDBJ databases">
        <title>Genome sequencing of Methyloceanibacter caenitepidi Gela4.</title>
        <authorList>
            <person name="Takeuchi M."/>
            <person name="Susumu S."/>
            <person name="Kamagata Y."/>
            <person name="Oshima K."/>
            <person name="Hattori M."/>
            <person name="Iwasaki W."/>
        </authorList>
    </citation>
    <scope>NUCLEOTIDE SEQUENCE [LARGE SCALE GENOMIC DNA]</scope>
    <source>
        <strain evidence="2 3">Gela4</strain>
    </source>
</reference>
<dbReference type="OrthoDB" id="8099304at2"/>
<keyword evidence="1" id="KW-1133">Transmembrane helix</keyword>
<protein>
    <submittedName>
        <fullName evidence="2">Uncharacterized protein</fullName>
    </submittedName>
</protein>
<proteinExistence type="predicted"/>
<keyword evidence="1" id="KW-0472">Membrane</keyword>
<evidence type="ECO:0000313" key="3">
    <source>
        <dbReference type="Proteomes" id="UP000031643"/>
    </source>
</evidence>
<dbReference type="KEGG" id="mcg:GL4_3245"/>
<evidence type="ECO:0000256" key="1">
    <source>
        <dbReference type="SAM" id="Phobius"/>
    </source>
</evidence>
<dbReference type="STRING" id="1384459.GL4_3245"/>
<dbReference type="EMBL" id="AP014648">
    <property type="protein sequence ID" value="BAQ18676.1"/>
    <property type="molecule type" value="Genomic_DNA"/>
</dbReference>
<dbReference type="RefSeq" id="WP_045368937.1">
    <property type="nucleotide sequence ID" value="NZ_AP014648.1"/>
</dbReference>
<feature type="transmembrane region" description="Helical" evidence="1">
    <location>
        <begin position="89"/>
        <end position="109"/>
    </location>
</feature>
<keyword evidence="3" id="KW-1185">Reference proteome</keyword>
<evidence type="ECO:0000313" key="2">
    <source>
        <dbReference type="EMBL" id="BAQ18676.1"/>
    </source>
</evidence>
<sequence length="128" mass="14314">MSGKAYRPPEQGKAGQIFDSIFLLVLVYAVLFAPLVLGLTGGGTITKTVDEPTWEALGQNPTMAAQWEKLGFTPETATEMITTRFDYTINPWALLITAVVILGYFVFLVRFSEKEYREVIAERFGDKK</sequence>
<dbReference type="HOGENOM" id="CLU_1991018_0_0_5"/>
<feature type="transmembrane region" description="Helical" evidence="1">
    <location>
        <begin position="21"/>
        <end position="45"/>
    </location>
</feature>